<evidence type="ECO:0000313" key="2">
    <source>
        <dbReference type="Proteomes" id="UP000182836"/>
    </source>
</evidence>
<gene>
    <name evidence="1" type="ORF">SAMN04487909_11196</name>
</gene>
<dbReference type="Proteomes" id="UP000182836">
    <property type="component" value="Unassembled WGS sequence"/>
</dbReference>
<reference evidence="1 2" key="1">
    <citation type="submission" date="2016-10" db="EMBL/GenBank/DDBJ databases">
        <authorList>
            <person name="de Groot N.N."/>
        </authorList>
    </citation>
    <scope>NUCLEOTIDE SEQUENCE [LARGE SCALE GENOMIC DNA]</scope>
    <source>
        <strain evidence="1 2">DSM 2895</strain>
    </source>
</reference>
<evidence type="ECO:0008006" key="3">
    <source>
        <dbReference type="Google" id="ProtNLM"/>
    </source>
</evidence>
<dbReference type="SUPFAM" id="SSF48208">
    <property type="entry name" value="Six-hairpin glycosidases"/>
    <property type="match status" value="1"/>
</dbReference>
<accession>A0A1G8QRV2</accession>
<dbReference type="Gene3D" id="1.50.10.10">
    <property type="match status" value="1"/>
</dbReference>
<dbReference type="GO" id="GO:0005975">
    <property type="term" value="P:carbohydrate metabolic process"/>
    <property type="evidence" value="ECO:0007669"/>
    <property type="project" value="InterPro"/>
</dbReference>
<evidence type="ECO:0000313" key="1">
    <source>
        <dbReference type="EMBL" id="SDJ07065.1"/>
    </source>
</evidence>
<sequence length="716" mass="78846">MMKVKTRGITGGMTKVSTGERKYPFRVVMSLGLASVLAFLSGCGAAEQAAGTGQAENGKTKEKQAVSVPVKDYTFDTAGNMFAYAEFELSGEPMVEALGLDLDVLDPAKVDKPSVFDYTAGIESYEYSEEAMYEVVEKSGLGLHLVNAPVIKRLAQQAGKKENELLAQRFVELADTVGYAPEEITRNMYPTFIEYSKGDPHYIQPVDTGKYADGENGTYIPKYQVDFASLRWNREKMDKTLTPAAYGATFLKQALWAGDFLGGTHKKDTDEELEAKTSTDDKDPNIRLGVSSVDGMQGMILAEQMWNKASYIRDSLFYNSQTGKFEKATGTAYDPKKQLVYLPHAVMVTENGDKEYTNAQALSVKDPRSILKDQWLMLWPAAEFFGMTDQREANSNTNPAFRAVYDGKPFPAAPKQNVDSRTDNDVAGNDPFSVNRDILLQVFKNIEVMHWNGKEGVFVTEHDGKQQGQHMDTFDAGYTLESLRIFQRAIDGLPVGYASGDDAKGLGTEEGKASLAMIRKQADFLIANMMDESGLVANGWTIGKGKDPEAPTLMAQTGAIRGLTAAFLATKDEKYRDAARKIYVAMDKKMWDPEAKAYKTSGDKYEYDAFTAGAVSGAFRMAIASLHNVASDKEKLPELERKTVISRYVDFYDRVIDGPALDQGMQVSEFWDTGDFYKEGDKSGNTDGDNVPQIQAGHGQHGIAPVLVPVEVKKGN</sequence>
<dbReference type="AlphaFoldDB" id="A0A1G8QRV2"/>
<dbReference type="EMBL" id="FNED01000011">
    <property type="protein sequence ID" value="SDJ07065.1"/>
    <property type="molecule type" value="Genomic_DNA"/>
</dbReference>
<organism evidence="1 2">
    <name type="scientific">Aneurinibacillus migulanus</name>
    <name type="common">Bacillus migulanus</name>
    <dbReference type="NCBI Taxonomy" id="47500"/>
    <lineage>
        <taxon>Bacteria</taxon>
        <taxon>Bacillati</taxon>
        <taxon>Bacillota</taxon>
        <taxon>Bacilli</taxon>
        <taxon>Bacillales</taxon>
        <taxon>Paenibacillaceae</taxon>
        <taxon>Aneurinibacillus group</taxon>
        <taxon>Aneurinibacillus</taxon>
    </lineage>
</organism>
<dbReference type="InterPro" id="IPR008928">
    <property type="entry name" value="6-hairpin_glycosidase_sf"/>
</dbReference>
<name>A0A1G8QRV2_ANEMI</name>
<dbReference type="InterPro" id="IPR012341">
    <property type="entry name" value="6hp_glycosidase-like_sf"/>
</dbReference>
<proteinExistence type="predicted"/>
<protein>
    <recommendedName>
        <fullName evidence="3">Extracellular membrane-anchored protein</fullName>
    </recommendedName>
</protein>